<organism evidence="9 10">
    <name type="scientific">Croceibacterium salegens</name>
    <dbReference type="NCBI Taxonomy" id="1737568"/>
    <lineage>
        <taxon>Bacteria</taxon>
        <taxon>Pseudomonadati</taxon>
        <taxon>Pseudomonadota</taxon>
        <taxon>Alphaproteobacteria</taxon>
        <taxon>Sphingomonadales</taxon>
        <taxon>Erythrobacteraceae</taxon>
        <taxon>Croceibacterium</taxon>
    </lineage>
</organism>
<dbReference type="InterPro" id="IPR002772">
    <property type="entry name" value="Glyco_hydro_3_C"/>
</dbReference>
<feature type="domain" description="Glycoside hydrolase family 3 C-terminal" evidence="8">
    <location>
        <begin position="498"/>
        <end position="638"/>
    </location>
</feature>
<dbReference type="InterPro" id="IPR001764">
    <property type="entry name" value="Glyco_hydro_3_N"/>
</dbReference>
<dbReference type="Pfam" id="PF01915">
    <property type="entry name" value="Glyco_hydro_3_C"/>
    <property type="match status" value="1"/>
</dbReference>
<dbReference type="EMBL" id="WTYM01000062">
    <property type="protein sequence ID" value="MXO61335.1"/>
    <property type="molecule type" value="Genomic_DNA"/>
</dbReference>
<dbReference type="EC" id="3.2.1.21" evidence="3"/>
<comment type="similarity">
    <text evidence="2">Belongs to the glycosyl hydrolase 3 family.</text>
</comment>
<dbReference type="Gene3D" id="3.20.20.300">
    <property type="entry name" value="Glycoside hydrolase, family 3, N-terminal domain"/>
    <property type="match status" value="1"/>
</dbReference>
<evidence type="ECO:0000313" key="9">
    <source>
        <dbReference type="EMBL" id="MXO61335.1"/>
    </source>
</evidence>
<comment type="catalytic activity">
    <reaction evidence="1">
        <text>Hydrolysis of terminal, non-reducing beta-D-glucosyl residues with release of beta-D-glucose.</text>
        <dbReference type="EC" id="3.2.1.21"/>
    </reaction>
</comment>
<dbReference type="Proteomes" id="UP000433652">
    <property type="component" value="Unassembled WGS sequence"/>
</dbReference>
<dbReference type="Pfam" id="PF00933">
    <property type="entry name" value="Glyco_hydro_3"/>
    <property type="match status" value="1"/>
</dbReference>
<proteinExistence type="inferred from homology"/>
<dbReference type="InterPro" id="IPR036881">
    <property type="entry name" value="Glyco_hydro_3_C_sf"/>
</dbReference>
<dbReference type="Gene3D" id="3.40.50.1700">
    <property type="entry name" value="Glycoside hydrolase family 3 C-terminal domain"/>
    <property type="match status" value="1"/>
</dbReference>
<evidence type="ECO:0000256" key="6">
    <source>
        <dbReference type="ARBA" id="ARBA00023295"/>
    </source>
</evidence>
<dbReference type="PRINTS" id="PR00133">
    <property type="entry name" value="GLHYDRLASE3"/>
</dbReference>
<dbReference type="AlphaFoldDB" id="A0A6I4SZ64"/>
<keyword evidence="6" id="KW-0326">Glycosidase</keyword>
<evidence type="ECO:0000313" key="10">
    <source>
        <dbReference type="Proteomes" id="UP000433652"/>
    </source>
</evidence>
<accession>A0A6I4SZ64</accession>
<evidence type="ECO:0000256" key="4">
    <source>
        <dbReference type="ARBA" id="ARBA00022729"/>
    </source>
</evidence>
<keyword evidence="10" id="KW-1185">Reference proteome</keyword>
<evidence type="ECO:0000259" key="7">
    <source>
        <dbReference type="Pfam" id="PF00933"/>
    </source>
</evidence>
<evidence type="ECO:0000256" key="2">
    <source>
        <dbReference type="ARBA" id="ARBA00005336"/>
    </source>
</evidence>
<comment type="caution">
    <text evidence="9">The sequence shown here is derived from an EMBL/GenBank/DDBJ whole genome shotgun (WGS) entry which is preliminary data.</text>
</comment>
<evidence type="ECO:0000256" key="1">
    <source>
        <dbReference type="ARBA" id="ARBA00000448"/>
    </source>
</evidence>
<evidence type="ECO:0000256" key="5">
    <source>
        <dbReference type="ARBA" id="ARBA00022801"/>
    </source>
</evidence>
<dbReference type="GO" id="GO:0009251">
    <property type="term" value="P:glucan catabolic process"/>
    <property type="evidence" value="ECO:0007669"/>
    <property type="project" value="TreeGrafter"/>
</dbReference>
<protein>
    <recommendedName>
        <fullName evidence="3">beta-glucosidase</fullName>
        <ecNumber evidence="3">3.2.1.21</ecNumber>
    </recommendedName>
</protein>
<name>A0A6I4SZ64_9SPHN</name>
<keyword evidence="5 9" id="KW-0378">Hydrolase</keyword>
<dbReference type="InterPro" id="IPR036962">
    <property type="entry name" value="Glyco_hydro_3_N_sf"/>
</dbReference>
<evidence type="ECO:0000259" key="8">
    <source>
        <dbReference type="Pfam" id="PF01915"/>
    </source>
</evidence>
<gene>
    <name evidence="9" type="ORF">GRI89_17465</name>
</gene>
<reference evidence="9 10" key="1">
    <citation type="submission" date="2019-12" db="EMBL/GenBank/DDBJ databases">
        <title>Genomic-based taxomic classification of the family Erythrobacteraceae.</title>
        <authorList>
            <person name="Xu L."/>
        </authorList>
    </citation>
    <scope>NUCLEOTIDE SEQUENCE [LARGE SCALE GENOMIC DNA]</scope>
    <source>
        <strain evidence="9 10">MCCC 1K01500</strain>
    </source>
</reference>
<sequence length="645" mass="70402">MLLGIGGLWLTLKLQSWSNLSDLGERAGILEIDGLTFRDLNKNGELDPYEDRRVPIDERVDDLLRQMTLEEKAGVMFINFTSVSSDGELSEGLDFFDPTTLLLAPNSELLVAKHMNSFSLIATVDDPTAFASWQNALQKAAERTRLGIPVTLATDPRHGVATGGGIALPSGAFSKWPDPIGLAATRDAELVREFADIVRQEYRAVGLRLALHPSADLATEPRWARVAATFGEDAALSAELTAAYVRGLQGEKLDARGVAAMVKHFSGGGPQADGEDAHFEYGKEQVYPGDNFDYHLIPFEDGAFPAGAAQVMPYYGIPIGQTDEDVGFSFNRSIVTSLLREHYGFDGVICTDWGLISDNELLGIYTILPARAWGVEDLTPRERMLKLIDAGVDQFGGEQIPELLVELVRSGDVPEARLDESVRRILRDKFRLGLFDDPYVDAEAAQQVVGSDAFVAAGIEAQRRSLVLLKNRDGEGGSPLPLIGRPRLYIENIDPDVAAKFGELVATPEEADFAIIRTSAPYEPRNGLFESLVHAGALDFPEPEKRRLTEIAGKVPLILDIYLDRPAVFPEIAQSSAAVIGSFGANDEVLLDLIFGRFTPSGRLPFELPSSMQAVEAQFEDVPHDSRNPLYPFGYGLSFDIPKAG</sequence>
<evidence type="ECO:0000256" key="3">
    <source>
        <dbReference type="ARBA" id="ARBA00012744"/>
    </source>
</evidence>
<dbReference type="InterPro" id="IPR017853">
    <property type="entry name" value="GH"/>
</dbReference>
<dbReference type="SUPFAM" id="SSF52279">
    <property type="entry name" value="Beta-D-glucan exohydrolase, C-terminal domain"/>
    <property type="match status" value="1"/>
</dbReference>
<dbReference type="OrthoDB" id="9781691at2"/>
<dbReference type="InterPro" id="IPR051915">
    <property type="entry name" value="Cellulose_Degrad_GH3"/>
</dbReference>
<dbReference type="PANTHER" id="PTHR30620">
    <property type="entry name" value="PERIPLASMIC BETA-GLUCOSIDASE-RELATED"/>
    <property type="match status" value="1"/>
</dbReference>
<feature type="domain" description="Glycoside hydrolase family 3 N-terminal" evidence="7">
    <location>
        <begin position="123"/>
        <end position="427"/>
    </location>
</feature>
<dbReference type="PANTHER" id="PTHR30620:SF16">
    <property type="entry name" value="LYSOSOMAL BETA GLUCOSIDASE"/>
    <property type="match status" value="1"/>
</dbReference>
<dbReference type="SUPFAM" id="SSF51445">
    <property type="entry name" value="(Trans)glycosidases"/>
    <property type="match status" value="1"/>
</dbReference>
<keyword evidence="4" id="KW-0732">Signal</keyword>
<dbReference type="GO" id="GO:0008422">
    <property type="term" value="F:beta-glucosidase activity"/>
    <property type="evidence" value="ECO:0007669"/>
    <property type="project" value="UniProtKB-EC"/>
</dbReference>